<protein>
    <submittedName>
        <fullName evidence="8">Homeobox domain-containing protein</fullName>
    </submittedName>
</protein>
<organism evidence="8">
    <name type="scientific">Anisakis simplex</name>
    <name type="common">Herring worm</name>
    <dbReference type="NCBI Taxonomy" id="6269"/>
    <lineage>
        <taxon>Eukaryota</taxon>
        <taxon>Metazoa</taxon>
        <taxon>Ecdysozoa</taxon>
        <taxon>Nematoda</taxon>
        <taxon>Chromadorea</taxon>
        <taxon>Rhabditida</taxon>
        <taxon>Spirurina</taxon>
        <taxon>Ascaridomorpha</taxon>
        <taxon>Ascaridoidea</taxon>
        <taxon>Anisakidae</taxon>
        <taxon>Anisakis</taxon>
        <taxon>Anisakis simplex complex</taxon>
    </lineage>
</organism>
<dbReference type="SUPFAM" id="SSF46689">
    <property type="entry name" value="Homeodomain-like"/>
    <property type="match status" value="1"/>
</dbReference>
<feature type="DNA-binding region" description="Homeobox" evidence="2">
    <location>
        <begin position="40"/>
        <end position="54"/>
    </location>
</feature>
<dbReference type="Proteomes" id="UP000267096">
    <property type="component" value="Unassembled WGS sequence"/>
</dbReference>
<dbReference type="OrthoDB" id="6159439at2759"/>
<name>A0A0M3KAV4_ANISI</name>
<feature type="domain" description="Homeobox" evidence="5">
    <location>
        <begin position="38"/>
        <end position="53"/>
    </location>
</feature>
<keyword evidence="2 3" id="KW-0371">Homeobox</keyword>
<evidence type="ECO:0000313" key="6">
    <source>
        <dbReference type="EMBL" id="VDK60560.1"/>
    </source>
</evidence>
<proteinExistence type="predicted"/>
<dbReference type="InterPro" id="IPR009057">
    <property type="entry name" value="Homeodomain-like_sf"/>
</dbReference>
<evidence type="ECO:0000313" key="8">
    <source>
        <dbReference type="WBParaSite" id="ASIM_0001810001-mRNA-1"/>
    </source>
</evidence>
<dbReference type="GO" id="GO:0003677">
    <property type="term" value="F:DNA binding"/>
    <property type="evidence" value="ECO:0007669"/>
    <property type="project" value="UniProtKB-UniRule"/>
</dbReference>
<reference evidence="6 7" key="2">
    <citation type="submission" date="2018-11" db="EMBL/GenBank/DDBJ databases">
        <authorList>
            <consortium name="Pathogen Informatics"/>
        </authorList>
    </citation>
    <scope>NUCLEOTIDE SEQUENCE [LARGE SCALE GENOMIC DNA]</scope>
</reference>
<evidence type="ECO:0000256" key="2">
    <source>
        <dbReference type="PROSITE-ProRule" id="PRU00108"/>
    </source>
</evidence>
<dbReference type="CDD" id="cd00086">
    <property type="entry name" value="homeodomain"/>
    <property type="match status" value="1"/>
</dbReference>
<comment type="subcellular location">
    <subcellularLocation>
        <location evidence="1 2 3">Nucleus</location>
    </subcellularLocation>
</comment>
<evidence type="ECO:0000313" key="7">
    <source>
        <dbReference type="Proteomes" id="UP000267096"/>
    </source>
</evidence>
<keyword evidence="7" id="KW-1185">Reference proteome</keyword>
<reference evidence="8" key="1">
    <citation type="submission" date="2017-02" db="UniProtKB">
        <authorList>
            <consortium name="WormBaseParasite"/>
        </authorList>
    </citation>
    <scope>IDENTIFICATION</scope>
</reference>
<feature type="compositionally biased region" description="Acidic residues" evidence="4">
    <location>
        <begin position="63"/>
        <end position="74"/>
    </location>
</feature>
<dbReference type="PROSITE" id="PS50071">
    <property type="entry name" value="HOMEOBOX_2"/>
    <property type="match status" value="1"/>
</dbReference>
<dbReference type="Gene3D" id="1.10.10.60">
    <property type="entry name" value="Homeodomain-like"/>
    <property type="match status" value="1"/>
</dbReference>
<dbReference type="WBParaSite" id="ASIM_0001810001-mRNA-1">
    <property type="protein sequence ID" value="ASIM_0001810001-mRNA-1"/>
    <property type="gene ID" value="ASIM_0001810001"/>
</dbReference>
<evidence type="ECO:0000256" key="4">
    <source>
        <dbReference type="SAM" id="MobiDB-lite"/>
    </source>
</evidence>
<evidence type="ECO:0000259" key="5">
    <source>
        <dbReference type="PROSITE" id="PS50071"/>
    </source>
</evidence>
<dbReference type="GO" id="GO:0005634">
    <property type="term" value="C:nucleus"/>
    <property type="evidence" value="ECO:0007669"/>
    <property type="project" value="UniProtKB-SubCell"/>
</dbReference>
<keyword evidence="2 3" id="KW-0238">DNA-binding</keyword>
<gene>
    <name evidence="6" type="ORF">ASIM_LOCUS17502</name>
</gene>
<keyword evidence="2 3" id="KW-0539">Nucleus</keyword>
<accession>A0A0M3KAV4</accession>
<dbReference type="EMBL" id="UYRR01034201">
    <property type="protein sequence ID" value="VDK60560.1"/>
    <property type="molecule type" value="Genomic_DNA"/>
</dbReference>
<dbReference type="Pfam" id="PF00046">
    <property type="entry name" value="Homeodomain"/>
    <property type="match status" value="1"/>
</dbReference>
<sequence>MNECLVSREDSKKKFQVKDLLYYDHLVISNDLFSAYDKVKIWFQNRRMKHKKETKGEIGAGNESEESNDEPLPP</sequence>
<evidence type="ECO:0000256" key="3">
    <source>
        <dbReference type="RuleBase" id="RU000682"/>
    </source>
</evidence>
<feature type="region of interest" description="Disordered" evidence="4">
    <location>
        <begin position="49"/>
        <end position="74"/>
    </location>
</feature>
<dbReference type="AlphaFoldDB" id="A0A0M3KAV4"/>
<dbReference type="InterPro" id="IPR001356">
    <property type="entry name" value="HD"/>
</dbReference>
<evidence type="ECO:0000256" key="1">
    <source>
        <dbReference type="ARBA" id="ARBA00004123"/>
    </source>
</evidence>